<dbReference type="AlphaFoldDB" id="A0ABD3US62"/>
<sequence length="71" mass="8407">MNGDEKKFKKARLIETLRSKLGTQRKKKQFDSSSEEADDKEVDQLTTAMGRYENETENRYWMATSKLEWSL</sequence>
<organism evidence="1 2">
    <name type="scientific">Sinanodonta woodiana</name>
    <name type="common">Chinese pond mussel</name>
    <name type="synonym">Anodonta woodiana</name>
    <dbReference type="NCBI Taxonomy" id="1069815"/>
    <lineage>
        <taxon>Eukaryota</taxon>
        <taxon>Metazoa</taxon>
        <taxon>Spiralia</taxon>
        <taxon>Lophotrochozoa</taxon>
        <taxon>Mollusca</taxon>
        <taxon>Bivalvia</taxon>
        <taxon>Autobranchia</taxon>
        <taxon>Heteroconchia</taxon>
        <taxon>Palaeoheterodonta</taxon>
        <taxon>Unionida</taxon>
        <taxon>Unionoidea</taxon>
        <taxon>Unionidae</taxon>
        <taxon>Unioninae</taxon>
        <taxon>Sinanodonta</taxon>
    </lineage>
</organism>
<evidence type="ECO:0000313" key="2">
    <source>
        <dbReference type="Proteomes" id="UP001634394"/>
    </source>
</evidence>
<proteinExistence type="predicted"/>
<gene>
    <name evidence="1" type="ORF">ACJMK2_015989</name>
</gene>
<keyword evidence="2" id="KW-1185">Reference proteome</keyword>
<evidence type="ECO:0000313" key="1">
    <source>
        <dbReference type="EMBL" id="KAL3852332.1"/>
    </source>
</evidence>
<name>A0ABD3US62_SINWO</name>
<reference evidence="1 2" key="1">
    <citation type="submission" date="2024-11" db="EMBL/GenBank/DDBJ databases">
        <title>Chromosome-level genome assembly of the freshwater bivalve Anodonta woodiana.</title>
        <authorList>
            <person name="Chen X."/>
        </authorList>
    </citation>
    <scope>NUCLEOTIDE SEQUENCE [LARGE SCALE GENOMIC DNA]</scope>
    <source>
        <strain evidence="1">MN2024</strain>
        <tissue evidence="1">Gills</tissue>
    </source>
</reference>
<dbReference type="EMBL" id="JBJQND010000015">
    <property type="protein sequence ID" value="KAL3852332.1"/>
    <property type="molecule type" value="Genomic_DNA"/>
</dbReference>
<accession>A0ABD3US62</accession>
<dbReference type="Proteomes" id="UP001634394">
    <property type="component" value="Unassembled WGS sequence"/>
</dbReference>
<protein>
    <submittedName>
        <fullName evidence="1">Uncharacterized protein</fullName>
    </submittedName>
</protein>
<comment type="caution">
    <text evidence="1">The sequence shown here is derived from an EMBL/GenBank/DDBJ whole genome shotgun (WGS) entry which is preliminary data.</text>
</comment>